<dbReference type="PANTHER" id="PTHR14885">
    <property type="entry name" value="CILIA- AND FLAGELLA-ASSOCIATED PROTEIN 43-RELATED"/>
    <property type="match status" value="1"/>
</dbReference>
<dbReference type="GO" id="GO:0005856">
    <property type="term" value="C:cytoskeleton"/>
    <property type="evidence" value="ECO:0007669"/>
    <property type="project" value="UniProtKB-SubCell"/>
</dbReference>
<dbReference type="Proteomes" id="UP000092124">
    <property type="component" value="Unassembled WGS sequence"/>
</dbReference>
<evidence type="ECO:0000313" key="10">
    <source>
        <dbReference type="EMBL" id="OBS72591.1"/>
    </source>
</evidence>
<evidence type="ECO:0000256" key="4">
    <source>
        <dbReference type="ARBA" id="ARBA00022574"/>
    </source>
</evidence>
<reference evidence="10 11" key="1">
    <citation type="submission" date="2016-06" db="EMBL/GenBank/DDBJ databases">
        <title>The Draft Genome Sequence and Annotation of the Desert Woodrat Neotoma lepida.</title>
        <authorList>
            <person name="Campbell M."/>
            <person name="Oakeson K.F."/>
            <person name="Yandell M."/>
            <person name="Halpert J.R."/>
            <person name="Dearing D."/>
        </authorList>
    </citation>
    <scope>NUCLEOTIDE SEQUENCE [LARGE SCALE GENOMIC DNA]</scope>
    <source>
        <strain evidence="10">417</strain>
        <tissue evidence="10">Liver</tissue>
    </source>
</reference>
<keyword evidence="8" id="KW-0966">Cell projection</keyword>
<keyword evidence="5" id="KW-0677">Repeat</keyword>
<dbReference type="AlphaFoldDB" id="A0A1A6H2J8"/>
<keyword evidence="6" id="KW-0175">Coiled coil</keyword>
<dbReference type="EMBL" id="LZPO01055091">
    <property type="protein sequence ID" value="OBS72591.1"/>
    <property type="molecule type" value="Genomic_DNA"/>
</dbReference>
<organism evidence="10 11">
    <name type="scientific">Neotoma lepida</name>
    <name type="common">Desert woodrat</name>
    <dbReference type="NCBI Taxonomy" id="56216"/>
    <lineage>
        <taxon>Eukaryota</taxon>
        <taxon>Metazoa</taxon>
        <taxon>Chordata</taxon>
        <taxon>Craniata</taxon>
        <taxon>Vertebrata</taxon>
        <taxon>Euteleostomi</taxon>
        <taxon>Mammalia</taxon>
        <taxon>Eutheria</taxon>
        <taxon>Euarchontoglires</taxon>
        <taxon>Glires</taxon>
        <taxon>Rodentia</taxon>
        <taxon>Myomorpha</taxon>
        <taxon>Muroidea</taxon>
        <taxon>Cricetidae</taxon>
        <taxon>Neotominae</taxon>
        <taxon>Neotoma</taxon>
    </lineage>
</organism>
<evidence type="ECO:0000256" key="3">
    <source>
        <dbReference type="ARBA" id="ARBA00022490"/>
    </source>
</evidence>
<comment type="caution">
    <text evidence="10">The sequence shown here is derived from an EMBL/GenBank/DDBJ whole genome shotgun (WGS) entry which is preliminary data.</text>
</comment>
<evidence type="ECO:0000256" key="2">
    <source>
        <dbReference type="ARBA" id="ARBA00004245"/>
    </source>
</evidence>
<feature type="non-terminal residue" evidence="10">
    <location>
        <position position="167"/>
    </location>
</feature>
<keyword evidence="11" id="KW-1185">Reference proteome</keyword>
<evidence type="ECO:0000256" key="9">
    <source>
        <dbReference type="SAM" id="MobiDB-lite"/>
    </source>
</evidence>
<dbReference type="PANTHER" id="PTHR14885:SF3">
    <property type="entry name" value="CILIA- AND FLAGELLA-ASSOCIATED PROTEIN 44"/>
    <property type="match status" value="1"/>
</dbReference>
<accession>A0A1A6H2J8</accession>
<name>A0A1A6H2J8_NEOLE</name>
<sequence length="167" mass="18639">MKEPDDQNTDEGRSGSRSDGRKSSRSNSNAPEDITDDLYTDGEESYFDDDLDLEDMEEDSISSQDVSQSGQVSQELPAEVKEEPEQIVQKISENFFYDYSELVSTPYPNLRHSFGYDCKRRANLQLLDSSTVLYIAGNQLVLLNFKTKEQIYLHSSSGGGIGAIGVC</sequence>
<evidence type="ECO:0000256" key="5">
    <source>
        <dbReference type="ARBA" id="ARBA00022737"/>
    </source>
</evidence>
<feature type="compositionally biased region" description="Acidic residues" evidence="9">
    <location>
        <begin position="33"/>
        <end position="60"/>
    </location>
</feature>
<dbReference type="STRING" id="56216.A0A1A6H2J8"/>
<evidence type="ECO:0000256" key="8">
    <source>
        <dbReference type="ARBA" id="ARBA00023273"/>
    </source>
</evidence>
<keyword evidence="7" id="KW-0206">Cytoskeleton</keyword>
<dbReference type="GO" id="GO:0005929">
    <property type="term" value="C:cilium"/>
    <property type="evidence" value="ECO:0007669"/>
    <property type="project" value="UniProtKB-SubCell"/>
</dbReference>
<feature type="compositionally biased region" description="Basic and acidic residues" evidence="9">
    <location>
        <begin position="1"/>
        <end position="22"/>
    </location>
</feature>
<protein>
    <submittedName>
        <fullName evidence="10">Uncharacterized protein</fullName>
    </submittedName>
</protein>
<dbReference type="OrthoDB" id="1935234at2759"/>
<keyword evidence="3" id="KW-0963">Cytoplasm</keyword>
<gene>
    <name evidence="10" type="ORF">A6R68_12839</name>
</gene>
<evidence type="ECO:0000256" key="6">
    <source>
        <dbReference type="ARBA" id="ARBA00023054"/>
    </source>
</evidence>
<keyword evidence="4" id="KW-0853">WD repeat</keyword>
<evidence type="ECO:0000313" key="11">
    <source>
        <dbReference type="Proteomes" id="UP000092124"/>
    </source>
</evidence>
<feature type="region of interest" description="Disordered" evidence="9">
    <location>
        <begin position="1"/>
        <end position="83"/>
    </location>
</feature>
<feature type="compositionally biased region" description="Low complexity" evidence="9">
    <location>
        <begin position="61"/>
        <end position="74"/>
    </location>
</feature>
<proteinExistence type="predicted"/>
<evidence type="ECO:0000256" key="7">
    <source>
        <dbReference type="ARBA" id="ARBA00023212"/>
    </source>
</evidence>
<evidence type="ECO:0000256" key="1">
    <source>
        <dbReference type="ARBA" id="ARBA00004138"/>
    </source>
</evidence>
<comment type="subcellular location">
    <subcellularLocation>
        <location evidence="1">Cell projection</location>
        <location evidence="1">Cilium</location>
    </subcellularLocation>
    <subcellularLocation>
        <location evidence="2">Cytoplasm</location>
        <location evidence="2">Cytoskeleton</location>
    </subcellularLocation>
</comment>